<sequence>MFIPAVPIPTVAPALRRGHCGVMSLFPRGRPCSVVFARIQPP</sequence>
<name>A0A1U7P3Z1_9DEIO</name>
<protein>
    <submittedName>
        <fullName evidence="1">Uncharacterized protein</fullName>
    </submittedName>
</protein>
<evidence type="ECO:0000313" key="1">
    <source>
        <dbReference type="EMBL" id="OLV19891.1"/>
    </source>
</evidence>
<keyword evidence="2" id="KW-1185">Reference proteome</keyword>
<organism evidence="1 2">
    <name type="scientific">Deinococcus marmoris</name>
    <dbReference type="NCBI Taxonomy" id="249408"/>
    <lineage>
        <taxon>Bacteria</taxon>
        <taxon>Thermotogati</taxon>
        <taxon>Deinococcota</taxon>
        <taxon>Deinococci</taxon>
        <taxon>Deinococcales</taxon>
        <taxon>Deinococcaceae</taxon>
        <taxon>Deinococcus</taxon>
    </lineage>
</organism>
<dbReference type="STRING" id="249408.BOO71_0001369"/>
<reference evidence="1 2" key="1">
    <citation type="submission" date="2017-01" db="EMBL/GenBank/DDBJ databases">
        <title>Genome Analysis of Deinococcus marmoris KOPRI26562.</title>
        <authorList>
            <person name="Kim J.H."/>
            <person name="Oh H.-M."/>
        </authorList>
    </citation>
    <scope>NUCLEOTIDE SEQUENCE [LARGE SCALE GENOMIC DNA]</scope>
    <source>
        <strain evidence="1 2">KOPRI26562</strain>
    </source>
</reference>
<comment type="caution">
    <text evidence="1">The sequence shown here is derived from an EMBL/GenBank/DDBJ whole genome shotgun (WGS) entry which is preliminary data.</text>
</comment>
<dbReference type="EMBL" id="MSTI01000018">
    <property type="protein sequence ID" value="OLV19891.1"/>
    <property type="molecule type" value="Genomic_DNA"/>
</dbReference>
<accession>A0A1U7P3Z1</accession>
<evidence type="ECO:0000313" key="2">
    <source>
        <dbReference type="Proteomes" id="UP000186607"/>
    </source>
</evidence>
<gene>
    <name evidence="1" type="ORF">BOO71_0001369</name>
</gene>
<proteinExistence type="predicted"/>
<dbReference type="Proteomes" id="UP000186607">
    <property type="component" value="Unassembled WGS sequence"/>
</dbReference>
<dbReference type="AlphaFoldDB" id="A0A1U7P3Z1"/>